<protein>
    <submittedName>
        <fullName evidence="2">Uncharacterized protein</fullName>
    </submittedName>
</protein>
<proteinExistence type="predicted"/>
<feature type="compositionally biased region" description="Polar residues" evidence="1">
    <location>
        <begin position="574"/>
        <end position="584"/>
    </location>
</feature>
<feature type="compositionally biased region" description="Polar residues" evidence="1">
    <location>
        <begin position="192"/>
        <end position="208"/>
    </location>
</feature>
<accession>A0A2V1ED45</accession>
<feature type="region of interest" description="Disordered" evidence="1">
    <location>
        <begin position="1"/>
        <end position="57"/>
    </location>
</feature>
<feature type="compositionally biased region" description="Basic and acidic residues" evidence="1">
    <location>
        <begin position="1"/>
        <end position="18"/>
    </location>
</feature>
<name>A0A2V1ED45_9PLEO</name>
<sequence length="670" mass="71796">MRVEKTDSRIQAADREAAGEMPNAHRPTRLDETGHHAAAEALEGVGNGGGVKIAAFPSNNNAKSVDIASALDLDSGPTGADSDDASSEGSIDSDKTIKGDNQHDPLYSPLRGCSLGQGKNGNPSNSSQTIAKAHSSGNEFNDLEQTNNLPSASYTSLDESIHSRATDHRKESFRPADHLSQEAALETQFKANGTQINDDGLTNSSAKSKSVGFRDSYNHTPGKYIDPSRVPLPQTPIGHSYDISAAVISPVSTPQRLASFLPSMRHRRSLSLKLVPSPLGPGHTSDDLGSDTSGLVASPTANNNITNGVALNSPSATTTGSGQNFQNSSPPVLNGRTPGVSNLPFIPASPSIILKAQSSSHQRFSSIDSLLGKSPQNQAPGKLNGAPQPLRGSSKNMSVPQNFSGSSARVSLPSPSPVSGVRFTAPSSMAHGSNYGVHPIARLNNLYTANDSDPFVDDEPTSARTLPSSLPSPLPVYPSTRNVRDAIRDEWIRTQAARITTLYRNMQTLQQKYNNNPAGFTEAEVKAYNTTRIQLEKALSLDAQVESRRSLFMPEGVKPLRTPVEEDAFKGTVSEASGNRNQSQVGGENGNRNGVNLHPQSHLLGFRMALMERQCQAVVDSKGSETAGWSRVLNGLDNEDKKAMRKRTVDDIRGSTERRMENRERNMRNL</sequence>
<reference evidence="2 3" key="1">
    <citation type="journal article" date="2018" name="Sci. Rep.">
        <title>Comparative genomics provides insights into the lifestyle and reveals functional heterogeneity of dark septate endophytic fungi.</title>
        <authorList>
            <person name="Knapp D.G."/>
            <person name="Nemeth J.B."/>
            <person name="Barry K."/>
            <person name="Hainaut M."/>
            <person name="Henrissat B."/>
            <person name="Johnson J."/>
            <person name="Kuo A."/>
            <person name="Lim J.H.P."/>
            <person name="Lipzen A."/>
            <person name="Nolan M."/>
            <person name="Ohm R.A."/>
            <person name="Tamas L."/>
            <person name="Grigoriev I.V."/>
            <person name="Spatafora J.W."/>
            <person name="Nagy L.G."/>
            <person name="Kovacs G.M."/>
        </authorList>
    </citation>
    <scope>NUCLEOTIDE SEQUENCE [LARGE SCALE GENOMIC DNA]</scope>
    <source>
        <strain evidence="2 3">DSE2036</strain>
    </source>
</reference>
<evidence type="ECO:0000313" key="2">
    <source>
        <dbReference type="EMBL" id="PVI07175.1"/>
    </source>
</evidence>
<feature type="compositionally biased region" description="Low complexity" evidence="1">
    <location>
        <begin position="404"/>
        <end position="415"/>
    </location>
</feature>
<feature type="compositionally biased region" description="Basic and acidic residues" evidence="1">
    <location>
        <begin position="159"/>
        <end position="177"/>
    </location>
</feature>
<gene>
    <name evidence="2" type="ORF">DM02DRAFT_666930</name>
</gene>
<feature type="compositionally biased region" description="Polar residues" evidence="1">
    <location>
        <begin position="370"/>
        <end position="379"/>
    </location>
</feature>
<dbReference type="EMBL" id="KZ805305">
    <property type="protein sequence ID" value="PVI07175.1"/>
    <property type="molecule type" value="Genomic_DNA"/>
</dbReference>
<dbReference type="AlphaFoldDB" id="A0A2V1ED45"/>
<feature type="region of interest" description="Disordered" evidence="1">
    <location>
        <begin position="457"/>
        <end position="476"/>
    </location>
</feature>
<feature type="region of interest" description="Disordered" evidence="1">
    <location>
        <begin position="370"/>
        <end position="415"/>
    </location>
</feature>
<dbReference type="OrthoDB" id="3692823at2759"/>
<feature type="region of interest" description="Disordered" evidence="1">
    <location>
        <begin position="192"/>
        <end position="229"/>
    </location>
</feature>
<feature type="compositionally biased region" description="Polar residues" evidence="1">
    <location>
        <begin position="120"/>
        <end position="158"/>
    </location>
</feature>
<feature type="region of interest" description="Disordered" evidence="1">
    <location>
        <begin position="71"/>
        <end position="177"/>
    </location>
</feature>
<evidence type="ECO:0000313" key="3">
    <source>
        <dbReference type="Proteomes" id="UP000244855"/>
    </source>
</evidence>
<feature type="compositionally biased region" description="Basic and acidic residues" evidence="1">
    <location>
        <begin position="28"/>
        <end position="38"/>
    </location>
</feature>
<feature type="compositionally biased region" description="Polar residues" evidence="1">
    <location>
        <begin position="391"/>
        <end position="403"/>
    </location>
</feature>
<feature type="compositionally biased region" description="Basic and acidic residues" evidence="1">
    <location>
        <begin position="92"/>
        <end position="103"/>
    </location>
</feature>
<organism evidence="2 3">
    <name type="scientific">Periconia macrospinosa</name>
    <dbReference type="NCBI Taxonomy" id="97972"/>
    <lineage>
        <taxon>Eukaryota</taxon>
        <taxon>Fungi</taxon>
        <taxon>Dikarya</taxon>
        <taxon>Ascomycota</taxon>
        <taxon>Pezizomycotina</taxon>
        <taxon>Dothideomycetes</taxon>
        <taxon>Pleosporomycetidae</taxon>
        <taxon>Pleosporales</taxon>
        <taxon>Massarineae</taxon>
        <taxon>Periconiaceae</taxon>
        <taxon>Periconia</taxon>
    </lineage>
</organism>
<keyword evidence="3" id="KW-1185">Reference proteome</keyword>
<feature type="region of interest" description="Disordered" evidence="1">
    <location>
        <begin position="306"/>
        <end position="329"/>
    </location>
</feature>
<feature type="region of interest" description="Disordered" evidence="1">
    <location>
        <begin position="572"/>
        <end position="594"/>
    </location>
</feature>
<feature type="region of interest" description="Disordered" evidence="1">
    <location>
        <begin position="644"/>
        <end position="670"/>
    </location>
</feature>
<dbReference type="Proteomes" id="UP000244855">
    <property type="component" value="Unassembled WGS sequence"/>
</dbReference>
<evidence type="ECO:0000256" key="1">
    <source>
        <dbReference type="SAM" id="MobiDB-lite"/>
    </source>
</evidence>